<protein>
    <submittedName>
        <fullName evidence="1">Uncharacterized protein</fullName>
    </submittedName>
</protein>
<reference evidence="1" key="1">
    <citation type="submission" date="2022-11" db="EMBL/GenBank/DDBJ databases">
        <title>Centuries of genome instability and evolution in soft-shell clam transmissible cancer (bioRxiv).</title>
        <authorList>
            <person name="Hart S.F.M."/>
            <person name="Yonemitsu M.A."/>
            <person name="Giersch R.M."/>
            <person name="Beal B.F."/>
            <person name="Arriagada G."/>
            <person name="Davis B.W."/>
            <person name="Ostrander E.A."/>
            <person name="Goff S.P."/>
            <person name="Metzger M.J."/>
        </authorList>
    </citation>
    <scope>NUCLEOTIDE SEQUENCE</scope>
    <source>
        <strain evidence="1">MELC-2E11</strain>
        <tissue evidence="1">Siphon/mantle</tissue>
    </source>
</reference>
<dbReference type="EMBL" id="CP111016">
    <property type="protein sequence ID" value="WAR04477.1"/>
    <property type="molecule type" value="Genomic_DNA"/>
</dbReference>
<accession>A0ABY7E389</accession>
<sequence length="412" mass="47905">MVKKVVLTEKGNKNELIQEMVHIFTAQWQTKQFKQNKANIPAGSVLQVMDFANKRQIKYQMKSRDFFTNRQVTMHPKKIIEELKKRIIFSDGCSAQYKSKGPFADFANERTEINRNYFGSEHGKSECDVEIGLLNRSLGKAIIGNKAVLNSAEDVCNYCHSDLEVDDVPSTRNFIYVKYERWIETDPKLIDKNSQFPPEIEQYKRTRFVKEKQLQQNEVTVVKTEANVANPAVPKFNSEEIHGSKSQENLESTVSYPLTYSRQDYFLMILSKMCLCESFGNLQIILATIEDEVRELYGDIHFNPDLGMGLQLIDWHIRQPFNNRTVEAHWANNNYEDRNCLPRSGSILSFEDEDHHAEIRCRIAIEMVTNIDLYLSDEHLQNGEFLLEKEARHLVKTCAMFSEHYRKLVKLA</sequence>
<gene>
    <name evidence="1" type="ORF">MAR_019846</name>
</gene>
<feature type="non-terminal residue" evidence="1">
    <location>
        <position position="412"/>
    </location>
</feature>
<dbReference type="PANTHER" id="PTHR46601:SF1">
    <property type="entry name" value="ADF-H DOMAIN-CONTAINING PROTEIN"/>
    <property type="match status" value="1"/>
</dbReference>
<proteinExistence type="predicted"/>
<organism evidence="1 2">
    <name type="scientific">Mya arenaria</name>
    <name type="common">Soft-shell clam</name>
    <dbReference type="NCBI Taxonomy" id="6604"/>
    <lineage>
        <taxon>Eukaryota</taxon>
        <taxon>Metazoa</taxon>
        <taxon>Spiralia</taxon>
        <taxon>Lophotrochozoa</taxon>
        <taxon>Mollusca</taxon>
        <taxon>Bivalvia</taxon>
        <taxon>Autobranchia</taxon>
        <taxon>Heteroconchia</taxon>
        <taxon>Euheterodonta</taxon>
        <taxon>Imparidentia</taxon>
        <taxon>Neoheterodontei</taxon>
        <taxon>Myida</taxon>
        <taxon>Myoidea</taxon>
        <taxon>Myidae</taxon>
        <taxon>Mya</taxon>
    </lineage>
</organism>
<dbReference type="PANTHER" id="PTHR46601">
    <property type="entry name" value="ULP_PROTEASE DOMAIN-CONTAINING PROTEIN"/>
    <property type="match status" value="1"/>
</dbReference>
<keyword evidence="2" id="KW-1185">Reference proteome</keyword>
<dbReference type="Proteomes" id="UP001164746">
    <property type="component" value="Chromosome 5"/>
</dbReference>
<evidence type="ECO:0000313" key="2">
    <source>
        <dbReference type="Proteomes" id="UP001164746"/>
    </source>
</evidence>
<evidence type="ECO:0000313" key="1">
    <source>
        <dbReference type="EMBL" id="WAR04477.1"/>
    </source>
</evidence>
<name>A0ABY7E389_MYAAR</name>